<keyword evidence="1" id="KW-0175">Coiled coil</keyword>
<accession>A0A438GF08</accession>
<gene>
    <name evidence="2" type="primary">IAN9_2</name>
    <name evidence="2" type="ORF">CK203_058051</name>
</gene>
<comment type="caution">
    <text evidence="2">The sequence shown here is derived from an EMBL/GenBank/DDBJ whole genome shotgun (WGS) entry which is preliminary data.</text>
</comment>
<dbReference type="AlphaFoldDB" id="A0A438GF08"/>
<dbReference type="EMBL" id="QGNW01000455">
    <property type="protein sequence ID" value="RVW70793.1"/>
    <property type="molecule type" value="Genomic_DNA"/>
</dbReference>
<reference evidence="2 3" key="1">
    <citation type="journal article" date="2018" name="PLoS Genet.">
        <title>Population sequencing reveals clonal diversity and ancestral inbreeding in the grapevine cultivar Chardonnay.</title>
        <authorList>
            <person name="Roach M.J."/>
            <person name="Johnson D.L."/>
            <person name="Bohlmann J."/>
            <person name="van Vuuren H.J."/>
            <person name="Jones S.J."/>
            <person name="Pretorius I.S."/>
            <person name="Schmidt S.A."/>
            <person name="Borneman A.R."/>
        </authorList>
    </citation>
    <scope>NUCLEOTIDE SEQUENCE [LARGE SCALE GENOMIC DNA]</scope>
    <source>
        <strain evidence="3">cv. Chardonnay</strain>
        <tissue evidence="2">Leaf</tissue>
    </source>
</reference>
<organism evidence="2 3">
    <name type="scientific">Vitis vinifera</name>
    <name type="common">Grape</name>
    <dbReference type="NCBI Taxonomy" id="29760"/>
    <lineage>
        <taxon>Eukaryota</taxon>
        <taxon>Viridiplantae</taxon>
        <taxon>Streptophyta</taxon>
        <taxon>Embryophyta</taxon>
        <taxon>Tracheophyta</taxon>
        <taxon>Spermatophyta</taxon>
        <taxon>Magnoliopsida</taxon>
        <taxon>eudicotyledons</taxon>
        <taxon>Gunneridae</taxon>
        <taxon>Pentapetalae</taxon>
        <taxon>rosids</taxon>
        <taxon>Vitales</taxon>
        <taxon>Vitaceae</taxon>
        <taxon>Viteae</taxon>
        <taxon>Vitis</taxon>
    </lineage>
</organism>
<feature type="coiled-coil region" evidence="1">
    <location>
        <begin position="41"/>
        <end position="122"/>
    </location>
</feature>
<evidence type="ECO:0000256" key="1">
    <source>
        <dbReference type="SAM" id="Coils"/>
    </source>
</evidence>
<sequence>MMTTIFFSQKGAQKLRDQTEEVDSLEGYSKREILVLKEQMHKSYEEQLKRITEMVEVKLRETTMKLERQLAEEQAARLKAEEIAQRAQLASNDEIRKLRENLERAQRETEELRKRAESGKCAIL</sequence>
<evidence type="ECO:0000313" key="2">
    <source>
        <dbReference type="EMBL" id="RVW70793.1"/>
    </source>
</evidence>
<proteinExistence type="predicted"/>
<protein>
    <submittedName>
        <fullName evidence="2">Immune-associated nucleotide-binding protein 9</fullName>
    </submittedName>
</protein>
<dbReference type="Proteomes" id="UP000288805">
    <property type="component" value="Unassembled WGS sequence"/>
</dbReference>
<evidence type="ECO:0000313" key="3">
    <source>
        <dbReference type="Proteomes" id="UP000288805"/>
    </source>
</evidence>
<name>A0A438GF08_VITVI</name>